<accession>A0AAQ3RJ46</accession>
<protein>
    <submittedName>
        <fullName evidence="1">Uncharacterized protein</fullName>
    </submittedName>
</protein>
<organism evidence="1 2">
    <name type="scientific">Vigna mungo</name>
    <name type="common">Black gram</name>
    <name type="synonym">Phaseolus mungo</name>
    <dbReference type="NCBI Taxonomy" id="3915"/>
    <lineage>
        <taxon>Eukaryota</taxon>
        <taxon>Viridiplantae</taxon>
        <taxon>Streptophyta</taxon>
        <taxon>Embryophyta</taxon>
        <taxon>Tracheophyta</taxon>
        <taxon>Spermatophyta</taxon>
        <taxon>Magnoliopsida</taxon>
        <taxon>eudicotyledons</taxon>
        <taxon>Gunneridae</taxon>
        <taxon>Pentapetalae</taxon>
        <taxon>rosids</taxon>
        <taxon>fabids</taxon>
        <taxon>Fabales</taxon>
        <taxon>Fabaceae</taxon>
        <taxon>Papilionoideae</taxon>
        <taxon>50 kb inversion clade</taxon>
        <taxon>NPAAA clade</taxon>
        <taxon>indigoferoid/millettioid clade</taxon>
        <taxon>Phaseoleae</taxon>
        <taxon>Vigna</taxon>
    </lineage>
</organism>
<evidence type="ECO:0000313" key="1">
    <source>
        <dbReference type="EMBL" id="WVY94707.1"/>
    </source>
</evidence>
<sequence>MINALNRIFMRKMRAEKISKLQQRYFSTKRKSYLILSVKSTAQINLLNSSFSIYIWDKIFLRALELSSEPILLLRINTATANVNFRTSHTVQASENYGSHFSITLL</sequence>
<proteinExistence type="predicted"/>
<name>A0AAQ3RJ46_VIGMU</name>
<reference evidence="1 2" key="1">
    <citation type="journal article" date="2023" name="Life. Sci Alliance">
        <title>Evolutionary insights into 3D genome organization and epigenetic landscape of Vigna mungo.</title>
        <authorList>
            <person name="Junaid A."/>
            <person name="Singh B."/>
            <person name="Bhatia S."/>
        </authorList>
    </citation>
    <scope>NUCLEOTIDE SEQUENCE [LARGE SCALE GENOMIC DNA]</scope>
    <source>
        <strain evidence="1">Urdbean</strain>
    </source>
</reference>
<dbReference type="EMBL" id="CP144691">
    <property type="protein sequence ID" value="WVY94707.1"/>
    <property type="molecule type" value="Genomic_DNA"/>
</dbReference>
<evidence type="ECO:0000313" key="2">
    <source>
        <dbReference type="Proteomes" id="UP001374535"/>
    </source>
</evidence>
<keyword evidence="2" id="KW-1185">Reference proteome</keyword>
<dbReference type="Proteomes" id="UP001374535">
    <property type="component" value="Chromosome 10"/>
</dbReference>
<dbReference type="AlphaFoldDB" id="A0AAQ3RJ46"/>
<gene>
    <name evidence="1" type="ORF">V8G54_033795</name>
</gene>